<dbReference type="GO" id="GO:0016653">
    <property type="term" value="F:oxidoreductase activity, acting on NAD(P)H, heme protein as acceptor"/>
    <property type="evidence" value="ECO:0007669"/>
    <property type="project" value="TreeGrafter"/>
</dbReference>
<proteinExistence type="inferred from homology"/>
<dbReference type="Pfam" id="PF02628">
    <property type="entry name" value="COX15-CtaA"/>
    <property type="match status" value="1"/>
</dbReference>
<keyword evidence="14" id="KW-1185">Reference proteome</keyword>
<comment type="pathway">
    <text evidence="10">Porphyrin-containing compound metabolism; heme A biosynthesis; heme A from heme O: step 1/1.</text>
</comment>
<feature type="transmembrane region" description="Helical" evidence="12">
    <location>
        <begin position="322"/>
        <end position="340"/>
    </location>
</feature>
<dbReference type="PANTHER" id="PTHR23289:SF2">
    <property type="entry name" value="CYTOCHROME C OXIDASE ASSEMBLY PROTEIN COX15 HOMOLOG"/>
    <property type="match status" value="1"/>
</dbReference>
<evidence type="ECO:0000256" key="1">
    <source>
        <dbReference type="ARBA" id="ARBA00001970"/>
    </source>
</evidence>
<comment type="subcellular location">
    <subcellularLocation>
        <location evidence="2">Membrane</location>
        <topology evidence="2">Multi-pass membrane protein</topology>
    </subcellularLocation>
</comment>
<comment type="cofactor">
    <cofactor evidence="1">
        <name>heme b</name>
        <dbReference type="ChEBI" id="CHEBI:60344"/>
    </cofactor>
</comment>
<comment type="catalytic activity">
    <reaction evidence="11">
        <text>Fe(II)-heme o + 2 A + H2O = Fe(II)-heme a + 2 AH2</text>
        <dbReference type="Rhea" id="RHEA:63388"/>
        <dbReference type="ChEBI" id="CHEBI:13193"/>
        <dbReference type="ChEBI" id="CHEBI:15377"/>
        <dbReference type="ChEBI" id="CHEBI:17499"/>
        <dbReference type="ChEBI" id="CHEBI:60530"/>
        <dbReference type="ChEBI" id="CHEBI:61715"/>
        <dbReference type="EC" id="1.17.99.9"/>
    </reaction>
    <physiologicalReaction direction="left-to-right" evidence="11">
        <dbReference type="Rhea" id="RHEA:63389"/>
    </physiologicalReaction>
</comment>
<evidence type="ECO:0000256" key="9">
    <source>
        <dbReference type="ARBA" id="ARBA00023136"/>
    </source>
</evidence>
<dbReference type="GO" id="GO:0006784">
    <property type="term" value="P:heme A biosynthetic process"/>
    <property type="evidence" value="ECO:0007669"/>
    <property type="project" value="InterPro"/>
</dbReference>
<feature type="transmembrane region" description="Helical" evidence="12">
    <location>
        <begin position="9"/>
        <end position="29"/>
    </location>
</feature>
<evidence type="ECO:0000256" key="4">
    <source>
        <dbReference type="ARBA" id="ARBA00022723"/>
    </source>
</evidence>
<keyword evidence="3 12" id="KW-0812">Transmembrane</keyword>
<evidence type="ECO:0000256" key="3">
    <source>
        <dbReference type="ARBA" id="ARBA00022692"/>
    </source>
</evidence>
<dbReference type="EMBL" id="JAVDQD010000004">
    <property type="protein sequence ID" value="MDR6240357.1"/>
    <property type="molecule type" value="Genomic_DNA"/>
</dbReference>
<gene>
    <name evidence="13" type="ORF">HNQ88_003423</name>
</gene>
<keyword evidence="9 12" id="KW-0472">Membrane</keyword>
<feature type="transmembrane region" description="Helical" evidence="12">
    <location>
        <begin position="257"/>
        <end position="277"/>
    </location>
</feature>
<evidence type="ECO:0000256" key="5">
    <source>
        <dbReference type="ARBA" id="ARBA00022989"/>
    </source>
</evidence>
<keyword evidence="8" id="KW-0350">Heme biosynthesis</keyword>
<reference evidence="13" key="1">
    <citation type="submission" date="2023-07" db="EMBL/GenBank/DDBJ databases">
        <title>Genomic Encyclopedia of Type Strains, Phase IV (KMG-IV): sequencing the most valuable type-strain genomes for metagenomic binning, comparative biology and taxonomic classification.</title>
        <authorList>
            <person name="Goeker M."/>
        </authorList>
    </citation>
    <scope>NUCLEOTIDE SEQUENCE</scope>
    <source>
        <strain evidence="13">DSM 26174</strain>
    </source>
</reference>
<dbReference type="GO" id="GO:0120547">
    <property type="term" value="F:heme A synthase activity"/>
    <property type="evidence" value="ECO:0007669"/>
    <property type="project" value="UniProtKB-EC"/>
</dbReference>
<dbReference type="PANTHER" id="PTHR23289">
    <property type="entry name" value="CYTOCHROME C OXIDASE ASSEMBLY PROTEIN COX15"/>
    <property type="match status" value="1"/>
</dbReference>
<dbReference type="InterPro" id="IPR003780">
    <property type="entry name" value="COX15/CtaA_fam"/>
</dbReference>
<keyword evidence="4" id="KW-0479">Metal-binding</keyword>
<dbReference type="Proteomes" id="UP001185092">
    <property type="component" value="Unassembled WGS sequence"/>
</dbReference>
<evidence type="ECO:0000256" key="7">
    <source>
        <dbReference type="ARBA" id="ARBA00023004"/>
    </source>
</evidence>
<protein>
    <submittedName>
        <fullName evidence="13">Cytochrome c oxidase assembly protein subunit 15</fullName>
    </submittedName>
</protein>
<keyword evidence="5 12" id="KW-1133">Transmembrane helix</keyword>
<evidence type="ECO:0000256" key="12">
    <source>
        <dbReference type="SAM" id="Phobius"/>
    </source>
</evidence>
<evidence type="ECO:0000313" key="13">
    <source>
        <dbReference type="EMBL" id="MDR6240357.1"/>
    </source>
</evidence>
<dbReference type="GO" id="GO:0016020">
    <property type="term" value="C:membrane"/>
    <property type="evidence" value="ECO:0007669"/>
    <property type="project" value="UniProtKB-SubCell"/>
</dbReference>
<dbReference type="GO" id="GO:0046872">
    <property type="term" value="F:metal ion binding"/>
    <property type="evidence" value="ECO:0007669"/>
    <property type="project" value="UniProtKB-KW"/>
</dbReference>
<evidence type="ECO:0000256" key="2">
    <source>
        <dbReference type="ARBA" id="ARBA00004141"/>
    </source>
</evidence>
<evidence type="ECO:0000256" key="8">
    <source>
        <dbReference type="ARBA" id="ARBA00023133"/>
    </source>
</evidence>
<feature type="transmembrane region" description="Helical" evidence="12">
    <location>
        <begin position="289"/>
        <end position="310"/>
    </location>
</feature>
<dbReference type="HAMAP" id="MF_01665">
    <property type="entry name" value="HemeA_synth_type2"/>
    <property type="match status" value="1"/>
</dbReference>
<keyword evidence="7" id="KW-0408">Iron</keyword>
<keyword evidence="6" id="KW-0560">Oxidoreductase</keyword>
<dbReference type="RefSeq" id="WP_309940264.1">
    <property type="nucleotide sequence ID" value="NZ_AP025305.1"/>
</dbReference>
<dbReference type="InterPro" id="IPR023754">
    <property type="entry name" value="HemeA_Synthase_type2"/>
</dbReference>
<feature type="transmembrane region" description="Helical" evidence="12">
    <location>
        <begin position="124"/>
        <end position="142"/>
    </location>
</feature>
<organism evidence="13 14">
    <name type="scientific">Aureibacter tunicatorum</name>
    <dbReference type="NCBI Taxonomy" id="866807"/>
    <lineage>
        <taxon>Bacteria</taxon>
        <taxon>Pseudomonadati</taxon>
        <taxon>Bacteroidota</taxon>
        <taxon>Cytophagia</taxon>
        <taxon>Cytophagales</taxon>
        <taxon>Persicobacteraceae</taxon>
        <taxon>Aureibacter</taxon>
    </lineage>
</organism>
<sequence length="360" mass="40957">MGEKTFRPIIIWLFIGAALVFAMVVIGGITRLTHSGLSMVDWNLISGAIPPLSEGQWLNTFEQYQKFPEFQKLNYNFTLDDFKQIFWWEYLHRLLGRIIGIVFLIPYFYFLFKNKIDSKLNRKLLLILALGAFQGFMGWYMVKSGLVDVPYVSHYRLAAHLITALITFVAIIWTAFGLMFHGRNTRGSFDRSLIRMTRIFIFALFIQIIYGAFVAGLKAGFVYNTFPLMGDSWMPEAVTALNPLYLNFIKGLAGVQFAHRIIAYLVFALGIVIFFKGKSSDLGKTQKGGLASMIIMLNIQLLLGISALIFKVPVTLGVLHQVGAFMLVFFAIFFYHRLLAPKNNVKSKLEFFDSDIKKAS</sequence>
<feature type="transmembrane region" description="Helical" evidence="12">
    <location>
        <begin position="94"/>
        <end position="112"/>
    </location>
</feature>
<feature type="transmembrane region" description="Helical" evidence="12">
    <location>
        <begin position="199"/>
        <end position="223"/>
    </location>
</feature>
<evidence type="ECO:0000256" key="6">
    <source>
        <dbReference type="ARBA" id="ARBA00023002"/>
    </source>
</evidence>
<comment type="caution">
    <text evidence="13">The sequence shown here is derived from an EMBL/GenBank/DDBJ whole genome shotgun (WGS) entry which is preliminary data.</text>
</comment>
<evidence type="ECO:0000256" key="11">
    <source>
        <dbReference type="ARBA" id="ARBA00048044"/>
    </source>
</evidence>
<name>A0AAE4BU51_9BACT</name>
<evidence type="ECO:0000313" key="14">
    <source>
        <dbReference type="Proteomes" id="UP001185092"/>
    </source>
</evidence>
<evidence type="ECO:0000256" key="10">
    <source>
        <dbReference type="ARBA" id="ARBA00044501"/>
    </source>
</evidence>
<accession>A0AAE4BU51</accession>
<dbReference type="AlphaFoldDB" id="A0AAE4BU51"/>
<feature type="transmembrane region" description="Helical" evidence="12">
    <location>
        <begin position="157"/>
        <end position="178"/>
    </location>
</feature>